<protein>
    <submittedName>
        <fullName evidence="1">Uncharacterized protein</fullName>
    </submittedName>
</protein>
<sequence length="356" mass="41426">MAYSNGYDWNMPPLLSNNDDTTQTMDNYMNLRELSNYPLPLGLKLTLTPEMLPYTEQKTNVASKIHSTSCQQQIKKVEKLKAVHVPMYMLMIGFFKIEAKYPADLVSKFYYAKRKLVWEILRDGLKDKIEIQWRNITAIRAIIEDNLPGILEIELDKVPSFFREIEPKPGKHTVWTLSHDFTQGQASKYRRHYIQFPHGVLDQYYVKLLQCDNRLLELSQRPFPSSHAIYFDSHLDRRTTQLNFCHDDSENTSVADETINNQMLQNPMMSSSSWSQGSYDYTSLSMESVPSASYIQAQPSEHAWLNYELPSHINNMMIGGYHDQEIEFNTTQSIEASLVYDYNTNTSTQIDWSMFS</sequence>
<accession>A0ACB0I9K7</accession>
<proteinExistence type="predicted"/>
<name>A0ACB0I9K7_TRIPR</name>
<dbReference type="Proteomes" id="UP001177021">
    <property type="component" value="Unassembled WGS sequence"/>
</dbReference>
<organism evidence="1 2">
    <name type="scientific">Trifolium pratense</name>
    <name type="common">Red clover</name>
    <dbReference type="NCBI Taxonomy" id="57577"/>
    <lineage>
        <taxon>Eukaryota</taxon>
        <taxon>Viridiplantae</taxon>
        <taxon>Streptophyta</taxon>
        <taxon>Embryophyta</taxon>
        <taxon>Tracheophyta</taxon>
        <taxon>Spermatophyta</taxon>
        <taxon>Magnoliopsida</taxon>
        <taxon>eudicotyledons</taxon>
        <taxon>Gunneridae</taxon>
        <taxon>Pentapetalae</taxon>
        <taxon>rosids</taxon>
        <taxon>fabids</taxon>
        <taxon>Fabales</taxon>
        <taxon>Fabaceae</taxon>
        <taxon>Papilionoideae</taxon>
        <taxon>50 kb inversion clade</taxon>
        <taxon>NPAAA clade</taxon>
        <taxon>Hologalegina</taxon>
        <taxon>IRL clade</taxon>
        <taxon>Trifolieae</taxon>
        <taxon>Trifolium</taxon>
    </lineage>
</organism>
<comment type="caution">
    <text evidence="1">The sequence shown here is derived from an EMBL/GenBank/DDBJ whole genome shotgun (WGS) entry which is preliminary data.</text>
</comment>
<keyword evidence="2" id="KW-1185">Reference proteome</keyword>
<dbReference type="EMBL" id="CASHSV030000001">
    <property type="protein sequence ID" value="CAJ2628804.1"/>
    <property type="molecule type" value="Genomic_DNA"/>
</dbReference>
<evidence type="ECO:0000313" key="1">
    <source>
        <dbReference type="EMBL" id="CAJ2628804.1"/>
    </source>
</evidence>
<reference evidence="1" key="1">
    <citation type="submission" date="2023-10" db="EMBL/GenBank/DDBJ databases">
        <authorList>
            <person name="Rodriguez Cubillos JULIANA M."/>
            <person name="De Vega J."/>
        </authorList>
    </citation>
    <scope>NUCLEOTIDE SEQUENCE</scope>
</reference>
<gene>
    <name evidence="1" type="ORF">MILVUS5_LOCUS938</name>
</gene>
<evidence type="ECO:0000313" key="2">
    <source>
        <dbReference type="Proteomes" id="UP001177021"/>
    </source>
</evidence>